<evidence type="ECO:0000256" key="2">
    <source>
        <dbReference type="ARBA" id="ARBA00022737"/>
    </source>
</evidence>
<dbReference type="Proteomes" id="UP000001733">
    <property type="component" value="Chromosome"/>
</dbReference>
<dbReference type="OrthoDB" id="954626at2"/>
<evidence type="ECO:0000256" key="1">
    <source>
        <dbReference type="ARBA" id="ARBA00009646"/>
    </source>
</evidence>
<gene>
    <name evidence="4" type="ordered locus">DICTH_1837</name>
</gene>
<reference evidence="4 5" key="1">
    <citation type="journal article" date="2014" name="Genome Announc.">
        <title>Complete Genome Sequence of the Extreme Thermophile Dictyoglomus thermophilum H-6-12.</title>
        <authorList>
            <person name="Coil D.A."/>
            <person name="Badger J.H."/>
            <person name="Forberger H.C."/>
            <person name="Riggs F."/>
            <person name="Madupu R."/>
            <person name="Fedorova N."/>
            <person name="Ward N."/>
            <person name="Robb F.T."/>
            <person name="Eisen J.A."/>
        </authorList>
    </citation>
    <scope>NUCLEOTIDE SEQUENCE [LARGE SCALE GENOMIC DNA]</scope>
    <source>
        <strain evidence="5">ATCC 35947 / DSM 3960 / H-6-12</strain>
    </source>
</reference>
<dbReference type="EMBL" id="CP001146">
    <property type="protein sequence ID" value="ACI18598.1"/>
    <property type="molecule type" value="Genomic_DNA"/>
</dbReference>
<accession>B5YBM7</accession>
<comment type="similarity">
    <text evidence="1">Belongs to the beta/gamma-crystallin family.</text>
</comment>
<dbReference type="RefSeq" id="WP_012547230.1">
    <property type="nucleotide sequence ID" value="NC_011297.1"/>
</dbReference>
<feature type="domain" description="Beta/gamma crystallin 'Greek key'" evidence="3">
    <location>
        <begin position="418"/>
        <end position="458"/>
    </location>
</feature>
<dbReference type="Gene3D" id="2.60.20.10">
    <property type="entry name" value="Crystallins"/>
    <property type="match status" value="2"/>
</dbReference>
<organism evidence="4 5">
    <name type="scientific">Dictyoglomus thermophilum (strain ATCC 35947 / DSM 3960 / H-6-12)</name>
    <dbReference type="NCBI Taxonomy" id="309799"/>
    <lineage>
        <taxon>Bacteria</taxon>
        <taxon>Pseudomonadati</taxon>
        <taxon>Dictyoglomota</taxon>
        <taxon>Dictyoglomia</taxon>
        <taxon>Dictyoglomales</taxon>
        <taxon>Dictyoglomaceae</taxon>
        <taxon>Dictyoglomus</taxon>
    </lineage>
</organism>
<protein>
    <recommendedName>
        <fullName evidence="3">Beta/gamma crystallin 'Greek key' domain-containing protein</fullName>
    </recommendedName>
</protein>
<dbReference type="AlphaFoldDB" id="B5YBM7"/>
<proteinExistence type="inferred from homology"/>
<dbReference type="SUPFAM" id="SSF49695">
    <property type="entry name" value="gamma-Crystallin-like"/>
    <property type="match status" value="2"/>
</dbReference>
<sequence length="669" mass="78061">MGGLDTIFDDMPNVPGIGLTSQTDSDYPFLGIEWFVNYSLIAKNMFEADYPGGFTRLQNIERLEEGIRNRSDFGEIVKVNYSKVQSLAPLESSIIIDAYRFLANATLDYENVVKWLRIRVPEVMDLDTGEGWDNINNEEPGGTSDYWVMFVINNEFDYPYTEAEYVDKSHPYTIWGVLKPLWDDRNVRIQVRMFESDSGLRGSQHKDEEMDIRTGAGKDFVFEFDPRSMSYSISLGTKVWGIPAGFFIKSNGEGDLRARIYVKVWIMGDRKDELFYPVFYEDKNCDGFYFPVLNDIPDLSQVGFNDRVSSIYLPPSLWELEVYEDQNYKGSRLLVQSTFSDLHSREVKMGDKISSVRNLKYPRDLLEFPIFYENKNFSGAFLKLPYSLPNNAICGFYSELSQYKFNDRISSIKIPSGWKIIVYENTHFEGKEMEITSSISDLSSMGWNDRISSIRIIPPLSVISLKPVEGPIKIAENLAIINTVRESLKDFPEKYINSTFFYKRGDVKIPKDINIELDIKYLSIKSNYAYIEVEGKNYYFYLCILLSKENDFWRVKEIINPYYVLCSDKDESIDVHQWIYKKLNEKYFLLPRDIFPYLNPERRMLLSILREKLKNLISENTVFVVREYRAEGENITIRAYPRSLDGLSQYELVSAIFKREEEAWRLIKL</sequence>
<dbReference type="Pfam" id="PF00030">
    <property type="entry name" value="Crystall"/>
    <property type="match status" value="2"/>
</dbReference>
<evidence type="ECO:0000313" key="5">
    <source>
        <dbReference type="Proteomes" id="UP000001733"/>
    </source>
</evidence>
<dbReference type="HOGENOM" id="CLU_410356_0_0_0"/>
<dbReference type="KEGG" id="dth:DICTH_1837"/>
<dbReference type="InterPro" id="IPR011024">
    <property type="entry name" value="G_crystallin-like"/>
</dbReference>
<name>B5YBM7_DICT6</name>
<dbReference type="SMART" id="SM00247">
    <property type="entry name" value="XTALbg"/>
    <property type="match status" value="2"/>
</dbReference>
<dbReference type="PROSITE" id="PS50915">
    <property type="entry name" value="CRYSTALLIN_BETA_GAMMA"/>
    <property type="match status" value="1"/>
</dbReference>
<keyword evidence="5" id="KW-1185">Reference proteome</keyword>
<keyword evidence="2" id="KW-0677">Repeat</keyword>
<dbReference type="eggNOG" id="COG3134">
    <property type="taxonomic scope" value="Bacteria"/>
</dbReference>
<dbReference type="STRING" id="309799.DICTH_1837"/>
<evidence type="ECO:0000259" key="3">
    <source>
        <dbReference type="PROSITE" id="PS50915"/>
    </source>
</evidence>
<dbReference type="InterPro" id="IPR001064">
    <property type="entry name" value="Beta/gamma_crystallin"/>
</dbReference>
<evidence type="ECO:0000313" key="4">
    <source>
        <dbReference type="EMBL" id="ACI18598.1"/>
    </source>
</evidence>
<dbReference type="PaxDb" id="309799-DICTH_1837"/>